<gene>
    <name evidence="1" type="ORF">AEK19_MT1205</name>
</gene>
<sequence length="48" mass="5898">MGFSRQYILGDFPSIRIFSSEYSNRIRIQQLSTFKFHSKLMTYIRYRN</sequence>
<protein>
    <submittedName>
        <fullName evidence="1">Uncharacterized protein</fullName>
    </submittedName>
</protein>
<dbReference type="EMBL" id="KY774314">
    <property type="protein sequence ID" value="ART31419.1"/>
    <property type="molecule type" value="Genomic_DNA"/>
</dbReference>
<proteinExistence type="predicted"/>
<keyword evidence="1" id="KW-0496">Mitochondrion</keyword>
<geneLocation type="mitochondrion" evidence="1"/>
<name>A0A1Y0B238_9LAMI</name>
<organism evidence="1">
    <name type="scientific">Utricularia reniformis</name>
    <dbReference type="NCBI Taxonomy" id="192314"/>
    <lineage>
        <taxon>Eukaryota</taxon>
        <taxon>Viridiplantae</taxon>
        <taxon>Streptophyta</taxon>
        <taxon>Embryophyta</taxon>
        <taxon>Tracheophyta</taxon>
        <taxon>Spermatophyta</taxon>
        <taxon>Magnoliopsida</taxon>
        <taxon>eudicotyledons</taxon>
        <taxon>Gunneridae</taxon>
        <taxon>Pentapetalae</taxon>
        <taxon>asterids</taxon>
        <taxon>lamiids</taxon>
        <taxon>Lamiales</taxon>
        <taxon>Lentibulariaceae</taxon>
        <taxon>Utricularia</taxon>
    </lineage>
</organism>
<reference evidence="1" key="1">
    <citation type="submission" date="2017-03" db="EMBL/GenBank/DDBJ databases">
        <title>The mitochondrial genome of the carnivorous plant Utricularia reniformis (Lentibulariaceae): structure, comparative analysis and evolutionary landmarks.</title>
        <authorList>
            <person name="Silva S.R."/>
            <person name="Alvarenga D.O."/>
            <person name="Michael T.P."/>
            <person name="Miranda V.F.O."/>
            <person name="Varani A.M."/>
        </authorList>
    </citation>
    <scope>NUCLEOTIDE SEQUENCE</scope>
</reference>
<dbReference type="AlphaFoldDB" id="A0A1Y0B238"/>
<accession>A0A1Y0B238</accession>
<evidence type="ECO:0000313" key="1">
    <source>
        <dbReference type="EMBL" id="ART31419.1"/>
    </source>
</evidence>